<dbReference type="InterPro" id="IPR016161">
    <property type="entry name" value="Ald_DH/histidinol_DH"/>
</dbReference>
<dbReference type="InterPro" id="IPR015590">
    <property type="entry name" value="Aldehyde_DH_dom"/>
</dbReference>
<dbReference type="KEGG" id="slaa:EUU25_08800"/>
<dbReference type="InterPro" id="IPR016163">
    <property type="entry name" value="Ald_DH_C"/>
</dbReference>
<dbReference type="InterPro" id="IPR016162">
    <property type="entry name" value="Ald_DH_N"/>
</dbReference>
<dbReference type="InterPro" id="IPR029510">
    <property type="entry name" value="Ald_DH_CS_GLU"/>
</dbReference>
<dbReference type="PROSITE" id="PS00687">
    <property type="entry name" value="ALDEHYDE_DEHYDR_GLU"/>
    <property type="match status" value="1"/>
</dbReference>
<accession>A0A6I6L4T7</accession>
<dbReference type="EMBL" id="CP035733">
    <property type="protein sequence ID" value="QGY80709.1"/>
    <property type="molecule type" value="Genomic_DNA"/>
</dbReference>
<dbReference type="Gene3D" id="3.40.309.10">
    <property type="entry name" value="Aldehyde Dehydrogenase, Chain A, domain 2"/>
    <property type="match status" value="1"/>
</dbReference>
<sequence length="483" mass="51656">MKFDLAQNYVAGQWHNGPETLETINPSNGKPASVYEVGDVDIADAAVLAARRAFEKGGWANNPRRRSAVLLSMADAIEKIRAPLVALAVAECGKRTPEIQGEVNAAVSELRYYAGVARTIFGRTQEVGEGQLSIFSREPIGVAAIIVPWNAPITLLIRSLGPALAAGCAVVVKPAPQTSATNAMMIKALVSVPELPNGVLNSVNERGNEVGQALVAHREVDAISFTGSRHTAGRIFEASAPTLKRLNLELGGKAPAIVFADADIERALPEIVQGATAAAGQMCTAVTRVLVEESAYNQFADRLAERLRTLKVLPADHSNSEMGPVIDRSNRDRLCKILQGASNVLVEGCHPDDAPSSGFYLSPCLIAVDDIANPLAREELFGPIVTIERFRSEEEAVHSSNATDYGLAASVWTQDGARAQRIARSIKAGTVWINSHNRLFAEAETGGYKQSGIGRLHGMMGLDVFMETKHIFSDVGFVPATVF</sequence>
<gene>
    <name evidence="6" type="ORF">EUU25_08800</name>
</gene>
<organism evidence="6 7">
    <name type="scientific">Sphingorhabdus lacus</name>
    <dbReference type="NCBI Taxonomy" id="392610"/>
    <lineage>
        <taxon>Bacteria</taxon>
        <taxon>Pseudomonadati</taxon>
        <taxon>Pseudomonadota</taxon>
        <taxon>Alphaproteobacteria</taxon>
        <taxon>Sphingomonadales</taxon>
        <taxon>Sphingomonadaceae</taxon>
        <taxon>Sphingorhabdus</taxon>
    </lineage>
</organism>
<dbReference type="OrthoDB" id="9802947at2"/>
<evidence type="ECO:0000256" key="2">
    <source>
        <dbReference type="ARBA" id="ARBA00023002"/>
    </source>
</evidence>
<evidence type="ECO:0000256" key="1">
    <source>
        <dbReference type="ARBA" id="ARBA00009986"/>
    </source>
</evidence>
<dbReference type="Gene3D" id="3.40.605.10">
    <property type="entry name" value="Aldehyde Dehydrogenase, Chain A, domain 1"/>
    <property type="match status" value="1"/>
</dbReference>
<feature type="domain" description="Aldehyde dehydrogenase" evidence="5">
    <location>
        <begin position="19"/>
        <end position="471"/>
    </location>
</feature>
<evidence type="ECO:0000256" key="3">
    <source>
        <dbReference type="PROSITE-ProRule" id="PRU10007"/>
    </source>
</evidence>
<evidence type="ECO:0000259" key="5">
    <source>
        <dbReference type="Pfam" id="PF00171"/>
    </source>
</evidence>
<dbReference type="Pfam" id="PF00171">
    <property type="entry name" value="Aldedh"/>
    <property type="match status" value="1"/>
</dbReference>
<keyword evidence="2 4" id="KW-0560">Oxidoreductase</keyword>
<dbReference type="SUPFAM" id="SSF53720">
    <property type="entry name" value="ALDH-like"/>
    <property type="match status" value="1"/>
</dbReference>
<proteinExistence type="inferred from homology"/>
<protein>
    <submittedName>
        <fullName evidence="6">Aldehyde dehydrogenase family protein</fullName>
    </submittedName>
</protein>
<dbReference type="PANTHER" id="PTHR11699">
    <property type="entry name" value="ALDEHYDE DEHYDROGENASE-RELATED"/>
    <property type="match status" value="1"/>
</dbReference>
<name>A0A6I6L4T7_9SPHN</name>
<comment type="similarity">
    <text evidence="1 4">Belongs to the aldehyde dehydrogenase family.</text>
</comment>
<evidence type="ECO:0000313" key="7">
    <source>
        <dbReference type="Proteomes" id="UP000428803"/>
    </source>
</evidence>
<dbReference type="Proteomes" id="UP000428803">
    <property type="component" value="Chromosome"/>
</dbReference>
<evidence type="ECO:0000256" key="4">
    <source>
        <dbReference type="RuleBase" id="RU003345"/>
    </source>
</evidence>
<dbReference type="AlphaFoldDB" id="A0A6I6L4T7"/>
<keyword evidence="7" id="KW-1185">Reference proteome</keyword>
<evidence type="ECO:0000313" key="6">
    <source>
        <dbReference type="EMBL" id="QGY80709.1"/>
    </source>
</evidence>
<dbReference type="RefSeq" id="WP_158900190.1">
    <property type="nucleotide sequence ID" value="NZ_CP035733.1"/>
</dbReference>
<dbReference type="FunFam" id="3.40.605.10:FF:000007">
    <property type="entry name" value="NAD/NADP-dependent betaine aldehyde dehydrogenase"/>
    <property type="match status" value="1"/>
</dbReference>
<feature type="active site" evidence="3">
    <location>
        <position position="249"/>
    </location>
</feature>
<reference evidence="7" key="1">
    <citation type="submission" date="2019-01" db="EMBL/GenBank/DDBJ databases">
        <title>Sphingorhabdus lacus sp.nov., isolated from an oligotrophic freshwater lake.</title>
        <authorList>
            <person name="Park M."/>
        </authorList>
    </citation>
    <scope>NUCLEOTIDE SEQUENCE [LARGE SCALE GENOMIC DNA]</scope>
    <source>
        <strain evidence="7">IMCC1753</strain>
    </source>
</reference>
<dbReference type="GO" id="GO:0016620">
    <property type="term" value="F:oxidoreductase activity, acting on the aldehyde or oxo group of donors, NAD or NADP as acceptor"/>
    <property type="evidence" value="ECO:0007669"/>
    <property type="project" value="InterPro"/>
</dbReference>